<keyword evidence="2" id="KW-1185">Reference proteome</keyword>
<organism evidence="1 2">
    <name type="scientific">Habropoda laboriosa</name>
    <dbReference type="NCBI Taxonomy" id="597456"/>
    <lineage>
        <taxon>Eukaryota</taxon>
        <taxon>Metazoa</taxon>
        <taxon>Ecdysozoa</taxon>
        <taxon>Arthropoda</taxon>
        <taxon>Hexapoda</taxon>
        <taxon>Insecta</taxon>
        <taxon>Pterygota</taxon>
        <taxon>Neoptera</taxon>
        <taxon>Endopterygota</taxon>
        <taxon>Hymenoptera</taxon>
        <taxon>Apocrita</taxon>
        <taxon>Aculeata</taxon>
        <taxon>Apoidea</taxon>
        <taxon>Anthophila</taxon>
        <taxon>Apidae</taxon>
        <taxon>Habropoda</taxon>
    </lineage>
</organism>
<evidence type="ECO:0000313" key="2">
    <source>
        <dbReference type="Proteomes" id="UP000053825"/>
    </source>
</evidence>
<gene>
    <name evidence="1" type="ORF">WH47_11696</name>
</gene>
<sequence>MAIGLEGTWQRSNRGDRDDKYICPATFNRSPSVNGIEGELKAIELGESAFSIFPRSPQYELWYIRNERLKNAEKYRGEIVECPKKEETLDTDDEPCGLLKPPIWWKDKETRKPSSLTVANINDYALEKLKDFGQHDVKLSEKLHMDHPRKYIPGVIRRLQNPEDTSMMDALEKADAFEDVAKGEETLPEVVVPPVDEPCDKCQDEDVKVADKSILHGDSRWQPLRENVSLPKTELKREKKFRELTKSFQHDLHKWYTKNKPTELIVPVRHLGKKAIPERRFSHL</sequence>
<proteinExistence type="predicted"/>
<dbReference type="OrthoDB" id="7630629at2759"/>
<dbReference type="Proteomes" id="UP000053825">
    <property type="component" value="Unassembled WGS sequence"/>
</dbReference>
<dbReference type="AlphaFoldDB" id="A0A0L7R888"/>
<protein>
    <submittedName>
        <fullName evidence="1">Uncharacterized protein</fullName>
    </submittedName>
</protein>
<name>A0A0L7R888_9HYME</name>
<accession>A0A0L7R888</accession>
<dbReference type="EMBL" id="KQ414633">
    <property type="protein sequence ID" value="KOC67043.1"/>
    <property type="molecule type" value="Genomic_DNA"/>
</dbReference>
<evidence type="ECO:0000313" key="1">
    <source>
        <dbReference type="EMBL" id="KOC67043.1"/>
    </source>
</evidence>
<reference evidence="1 2" key="1">
    <citation type="submission" date="2015-07" db="EMBL/GenBank/DDBJ databases">
        <title>The genome of Habropoda laboriosa.</title>
        <authorList>
            <person name="Pan H."/>
            <person name="Kapheim K."/>
        </authorList>
    </citation>
    <scope>NUCLEOTIDE SEQUENCE [LARGE SCALE GENOMIC DNA]</scope>
    <source>
        <strain evidence="1">0110345459</strain>
    </source>
</reference>